<comment type="similarity">
    <text evidence="7">Belongs to the transglycosylase MltG family.</text>
</comment>
<dbReference type="RefSeq" id="WP_252591154.1">
    <property type="nucleotide sequence ID" value="NZ_CP099489.1"/>
</dbReference>
<dbReference type="EMBL" id="CP099489">
    <property type="protein sequence ID" value="USQ78356.1"/>
    <property type="molecule type" value="Genomic_DNA"/>
</dbReference>
<organism evidence="9 10">
    <name type="scientific">Ornithinimicrobium faecis</name>
    <dbReference type="NCBI Taxonomy" id="2934158"/>
    <lineage>
        <taxon>Bacteria</taxon>
        <taxon>Bacillati</taxon>
        <taxon>Actinomycetota</taxon>
        <taxon>Actinomycetes</taxon>
        <taxon>Micrococcales</taxon>
        <taxon>Ornithinimicrobiaceae</taxon>
        <taxon>Ornithinimicrobium</taxon>
    </lineage>
</organism>
<gene>
    <name evidence="7 9" type="primary">mltG</name>
    <name evidence="9" type="ORF">NF556_11930</name>
</gene>
<keyword evidence="10" id="KW-1185">Reference proteome</keyword>
<evidence type="ECO:0000256" key="6">
    <source>
        <dbReference type="ARBA" id="ARBA00023316"/>
    </source>
</evidence>
<dbReference type="CDD" id="cd08010">
    <property type="entry name" value="MltG_like"/>
    <property type="match status" value="1"/>
</dbReference>
<evidence type="ECO:0000256" key="5">
    <source>
        <dbReference type="ARBA" id="ARBA00023239"/>
    </source>
</evidence>
<evidence type="ECO:0000256" key="4">
    <source>
        <dbReference type="ARBA" id="ARBA00023136"/>
    </source>
</evidence>
<keyword evidence="6 7" id="KW-0961">Cell wall biogenesis/degradation</keyword>
<dbReference type="Pfam" id="PF02618">
    <property type="entry name" value="YceG"/>
    <property type="match status" value="1"/>
</dbReference>
<feature type="compositionally biased region" description="Basic and acidic residues" evidence="8">
    <location>
        <begin position="18"/>
        <end position="41"/>
    </location>
</feature>
<name>A0ABY4YNH9_9MICO</name>
<keyword evidence="2 7" id="KW-0812">Transmembrane</keyword>
<evidence type="ECO:0000256" key="8">
    <source>
        <dbReference type="SAM" id="MobiDB-lite"/>
    </source>
</evidence>
<dbReference type="NCBIfam" id="TIGR00247">
    <property type="entry name" value="endolytic transglycosylase MltG"/>
    <property type="match status" value="1"/>
</dbReference>
<sequence>MSRPPADDWAEDQTPGEVHAEDLLGETHHDETHHGETHHDELFPEEHDESLAHDVLQGPPEGHDDFRPRRPEKHHNPLLRIGAIVVAAAVVIVGGIIGFNAVRGMIPDLSFGSSAPEDFEGEGSGEVTVEIPQGAGGGQIGQILFDAGVVASAEGFANTAAADPRATGIQPGTYLMSNEMSSAAALERLVDPEARQVAGVTIREGLWTAEVFALLADATGNDVADYEAIDPASLNLPEAANGELEGYLWPDTYEFGQDSTPEEQLQAMLDLGAQRYADLGLEPDAMHDIIIKASIVQGEGLFAEDLPKIARVVENRLKEGSETDGKLQMDSTIHFIHQQRGLAGTTKEQREDESPYNTYLHQGLPPGPINSPGAAAIEAAMNPAEGDWEYFVTVNPDTGETVFTNSYEEHQEYEAEFLQWCEDNPDRC</sequence>
<feature type="transmembrane region" description="Helical" evidence="7">
    <location>
        <begin position="77"/>
        <end position="99"/>
    </location>
</feature>
<dbReference type="EC" id="4.2.2.29" evidence="7"/>
<comment type="catalytic activity">
    <reaction evidence="7">
        <text>a peptidoglycan chain = a peptidoglycan chain with N-acetyl-1,6-anhydromuramyl-[peptide] at the reducing end + a peptidoglycan chain with N-acetylglucosamine at the non-reducing end.</text>
        <dbReference type="EC" id="4.2.2.29"/>
    </reaction>
</comment>
<dbReference type="InterPro" id="IPR003770">
    <property type="entry name" value="MLTG-like"/>
</dbReference>
<dbReference type="Gene3D" id="3.30.1490.480">
    <property type="entry name" value="Endolytic murein transglycosylase"/>
    <property type="match status" value="1"/>
</dbReference>
<dbReference type="PANTHER" id="PTHR30518">
    <property type="entry name" value="ENDOLYTIC MUREIN TRANSGLYCOSYLASE"/>
    <property type="match status" value="1"/>
</dbReference>
<keyword evidence="4 7" id="KW-0472">Membrane</keyword>
<evidence type="ECO:0000256" key="3">
    <source>
        <dbReference type="ARBA" id="ARBA00022989"/>
    </source>
</evidence>
<dbReference type="Proteomes" id="UP001056455">
    <property type="component" value="Chromosome"/>
</dbReference>
<evidence type="ECO:0000256" key="7">
    <source>
        <dbReference type="HAMAP-Rule" id="MF_02065"/>
    </source>
</evidence>
<accession>A0ABY4YNH9</accession>
<dbReference type="PANTHER" id="PTHR30518:SF2">
    <property type="entry name" value="ENDOLYTIC MUREIN TRANSGLYCOSYLASE"/>
    <property type="match status" value="1"/>
</dbReference>
<evidence type="ECO:0000256" key="2">
    <source>
        <dbReference type="ARBA" id="ARBA00022692"/>
    </source>
</evidence>
<evidence type="ECO:0000313" key="9">
    <source>
        <dbReference type="EMBL" id="USQ78356.1"/>
    </source>
</evidence>
<protein>
    <recommendedName>
        <fullName evidence="7">Endolytic murein transglycosylase</fullName>
        <ecNumber evidence="7">4.2.2.29</ecNumber>
    </recommendedName>
    <alternativeName>
        <fullName evidence="7">Peptidoglycan lytic transglycosylase</fullName>
    </alternativeName>
    <alternativeName>
        <fullName evidence="7">Peptidoglycan polymerization terminase</fullName>
    </alternativeName>
</protein>
<comment type="subcellular location">
    <subcellularLocation>
        <location evidence="7">Cell membrane</location>
        <topology evidence="7">Single-pass membrane protein</topology>
    </subcellularLocation>
</comment>
<keyword evidence="5 7" id="KW-0456">Lyase</keyword>
<comment type="function">
    <text evidence="7">Functions as a peptidoglycan terminase that cleaves nascent peptidoglycan strands endolytically to terminate their elongation.</text>
</comment>
<reference evidence="9" key="1">
    <citation type="submission" date="2022-06" db="EMBL/GenBank/DDBJ databases">
        <title>Ornithinimicrobium HY1793.</title>
        <authorList>
            <person name="Huang Y."/>
        </authorList>
    </citation>
    <scope>NUCLEOTIDE SEQUENCE</scope>
    <source>
        <strain evidence="9">HY1793</strain>
    </source>
</reference>
<dbReference type="HAMAP" id="MF_02065">
    <property type="entry name" value="MltG"/>
    <property type="match status" value="1"/>
</dbReference>
<evidence type="ECO:0000313" key="10">
    <source>
        <dbReference type="Proteomes" id="UP001056455"/>
    </source>
</evidence>
<feature type="site" description="Important for catalytic activity" evidence="7">
    <location>
        <position position="299"/>
    </location>
</feature>
<proteinExistence type="inferred from homology"/>
<keyword evidence="1 7" id="KW-1003">Cell membrane</keyword>
<evidence type="ECO:0000256" key="1">
    <source>
        <dbReference type="ARBA" id="ARBA00022475"/>
    </source>
</evidence>
<keyword evidence="3 7" id="KW-1133">Transmembrane helix</keyword>
<feature type="region of interest" description="Disordered" evidence="8">
    <location>
        <begin position="1"/>
        <end position="41"/>
    </location>
</feature>